<dbReference type="SUPFAM" id="SSF52540">
    <property type="entry name" value="P-loop containing nucleoside triphosphate hydrolases"/>
    <property type="match status" value="2"/>
</dbReference>
<evidence type="ECO:0000256" key="3">
    <source>
        <dbReference type="ARBA" id="ARBA00022692"/>
    </source>
</evidence>
<keyword evidence="2" id="KW-0813">Transport</keyword>
<sequence length="1310" mass="139645">MPPWVPDVPERKPLLHGNDGSSLFSGDLFADGLGVSAVGGAPILCDVSCGWRRGCLSAIMGGSGVGKTTLLSVLVGDLDESCVRGFAGLGGGALSAAARRSCAALVPQDDVMLTTLTPRQILTYAAALRGVGPRRVEALLSDLGLRSCADTVVGDYGAEGGVSGGERKRCSIGMELIDEDAAQILAADEPTSGLDSSLAESVVETLARTARGSLAKLEKDLEGGGTGSRARRVVLCTIHQPSWRVLKRFDSLTLLAGRPGRVAYHGRVDAAERYFFAPRLAEPAASSAADASFSVVALGRLGWAMDDPRSNPIDEISRRLRDAAGAKEAVDAWARGTSKAAGGPEAVETSSAGHHEHAYGTSLLTQTRVLFRRTMADFSRNKARQRSTLTRPLLAIIAGGLFWRRGHRMTDSDVQTVCGCLALVMIQTNIQIMGATCLQIPKLKALVKREHGNGLYGVFPWFLAFVSSTALVELCVTSAYVLILYPMVALRPQPPRVAIFALTVYGVILSGAFLGTLVGSFCDTLEKAREAYLPVCMFQLCLCGYFLPLDSIPDGFKPFYYANPLQYAYSILAINEFHGVSFADSSDCDEYERRLTNYTRTYGDDAAIDCFATGDDFLSSVDLHEDQLDRDGLCFAALFVAIVCGAYVALHHNVSRRVKPEKPRPFPWARVAIGAARAAAGTTVAPVDAKDAPAAVADAAPAPDLSAAGLVVAVGPPAAEKVILQSVSATWRAAECGAVMGGSGAGKSTLLHTLIGDVGASAGRRVASGRVLLGRVSAAPVARRGGSRLVPQDDVMLTTLTPRQILAFTALLRGVRGRDAEAAVDEILELLGLKTCADTKIGCATCRGVSGGERKRCSIGMELIGHHSGGFGVLAADEPTTGLDSTRAEEVSAMLRKVSRRTKIVVLATIHQPSMRTLERSFDTVTLLHGGRVAYHGRVDAVVAYFAAHLAWRPDEKENPLDFFMNKLREDADGAAAKWRAKGDVLVEAAELERACASPEVAAADQTYGVGYGRQFGFLLARCAVDFVSNPGEACTFLGTRLVIGVIFGLLWWDVGSEPVESDDISTINALFFNTIGLAMCNALIQTILYVPGIKSVLRREARNGLYALFPWYAANACFLAAIHAASAVLLVVPIYYLADLGDSSSPGFLSKFYGAVASSVLLGLFLGLLLAGLHESADFEPSRQKAIAIFMLLFTFCGLLIPYNEMKAWAKYCYDVDPLQSTYSALLIAYYEGCYFGEEVWDGTGRYPVSCPSDLVDSGTCFNTGAQYLDNLHLGDDTYDGELGVSFISQAVFAVLAIVAFSRATFDAQ</sequence>
<dbReference type="Pfam" id="PF01061">
    <property type="entry name" value="ABC2_membrane"/>
    <property type="match status" value="2"/>
</dbReference>
<dbReference type="Proteomes" id="UP000002729">
    <property type="component" value="Unassembled WGS sequence"/>
</dbReference>
<dbReference type="GO" id="GO:0016020">
    <property type="term" value="C:membrane"/>
    <property type="evidence" value="ECO:0007669"/>
    <property type="project" value="UniProtKB-SubCell"/>
</dbReference>
<comment type="subcellular location">
    <subcellularLocation>
        <location evidence="1">Membrane</location>
        <topology evidence="1">Multi-pass membrane protein</topology>
    </subcellularLocation>
</comment>
<protein>
    <submittedName>
        <fullName evidence="10">Putative ABC transporter</fullName>
    </submittedName>
</protein>
<keyword evidence="5" id="KW-0067">ATP-binding</keyword>
<dbReference type="PANTHER" id="PTHR48041:SF139">
    <property type="entry name" value="PROTEIN SCARLET"/>
    <property type="match status" value="1"/>
</dbReference>
<dbReference type="PROSITE" id="PS50893">
    <property type="entry name" value="ABC_TRANSPORTER_2"/>
    <property type="match status" value="2"/>
</dbReference>
<reference evidence="10 11" key="1">
    <citation type="journal article" date="2011" name="Proc. Natl. Acad. Sci. U.S.A.">
        <title>Niche of harmful alga Aureococcus anophagefferens revealed through ecogenomics.</title>
        <authorList>
            <person name="Gobler C.J."/>
            <person name="Berry D.L."/>
            <person name="Dyhrman S.T."/>
            <person name="Wilhelm S.W."/>
            <person name="Salamov A."/>
            <person name="Lobanov A.V."/>
            <person name="Zhang Y."/>
            <person name="Collier J.L."/>
            <person name="Wurch L.L."/>
            <person name="Kustka A.B."/>
            <person name="Dill B.D."/>
            <person name="Shah M."/>
            <person name="VerBerkmoes N.C."/>
            <person name="Kuo A."/>
            <person name="Terry A."/>
            <person name="Pangilinan J."/>
            <person name="Lindquist E.A."/>
            <person name="Lucas S."/>
            <person name="Paulsen I.T."/>
            <person name="Hattenrath-Lehmann T.K."/>
            <person name="Talmage S.C."/>
            <person name="Walker E.A."/>
            <person name="Koch F."/>
            <person name="Burson A.M."/>
            <person name="Marcoval M.A."/>
            <person name="Tang Y.Z."/>
            <person name="Lecleir G.R."/>
            <person name="Coyne K.J."/>
            <person name="Berg G.M."/>
            <person name="Bertrand E.M."/>
            <person name="Saito M.A."/>
            <person name="Gladyshev V.N."/>
            <person name="Grigoriev I.V."/>
        </authorList>
    </citation>
    <scope>NUCLEOTIDE SEQUENCE [LARGE SCALE GENOMIC DNA]</scope>
    <source>
        <strain evidence="11">CCMP 1984</strain>
    </source>
</reference>
<evidence type="ECO:0000259" key="9">
    <source>
        <dbReference type="PROSITE" id="PS50893"/>
    </source>
</evidence>
<evidence type="ECO:0000256" key="1">
    <source>
        <dbReference type="ARBA" id="ARBA00004141"/>
    </source>
</evidence>
<feature type="domain" description="ABC transporter" evidence="9">
    <location>
        <begin position="23"/>
        <end position="284"/>
    </location>
</feature>
<evidence type="ECO:0000256" key="8">
    <source>
        <dbReference type="SAM" id="Phobius"/>
    </source>
</evidence>
<evidence type="ECO:0000256" key="7">
    <source>
        <dbReference type="ARBA" id="ARBA00023136"/>
    </source>
</evidence>
<gene>
    <name evidence="10" type="primary">ABC4</name>
    <name evidence="10" type="ORF">AURANDRAFT_61972</name>
</gene>
<dbReference type="InterPro" id="IPR003593">
    <property type="entry name" value="AAA+_ATPase"/>
</dbReference>
<keyword evidence="6 8" id="KW-1133">Transmembrane helix</keyword>
<dbReference type="Pfam" id="PF19055">
    <property type="entry name" value="ABC2_membrane_7"/>
    <property type="match status" value="1"/>
</dbReference>
<dbReference type="SMART" id="SM00382">
    <property type="entry name" value="AAA"/>
    <property type="match status" value="2"/>
</dbReference>
<keyword evidence="7 8" id="KW-0472">Membrane</keyword>
<evidence type="ECO:0000256" key="5">
    <source>
        <dbReference type="ARBA" id="ARBA00022840"/>
    </source>
</evidence>
<dbReference type="RefSeq" id="XP_009034201.1">
    <property type="nucleotide sequence ID" value="XM_009035953.1"/>
</dbReference>
<accession>F0Y1W9</accession>
<evidence type="ECO:0000313" key="11">
    <source>
        <dbReference type="Proteomes" id="UP000002729"/>
    </source>
</evidence>
<dbReference type="InterPro" id="IPR043926">
    <property type="entry name" value="ABCG_dom"/>
</dbReference>
<dbReference type="Gene3D" id="3.40.50.300">
    <property type="entry name" value="P-loop containing nucleotide triphosphate hydrolases"/>
    <property type="match status" value="2"/>
</dbReference>
<evidence type="ECO:0000256" key="6">
    <source>
        <dbReference type="ARBA" id="ARBA00022989"/>
    </source>
</evidence>
<feature type="transmembrane region" description="Helical" evidence="8">
    <location>
        <begin position="461"/>
        <end position="485"/>
    </location>
</feature>
<feature type="transmembrane region" description="Helical" evidence="8">
    <location>
        <begin position="1288"/>
        <end position="1307"/>
    </location>
</feature>
<dbReference type="eggNOG" id="KOG0065">
    <property type="taxonomic scope" value="Eukaryota"/>
</dbReference>
<keyword evidence="11" id="KW-1185">Reference proteome</keyword>
<dbReference type="InterPro" id="IPR003439">
    <property type="entry name" value="ABC_transporter-like_ATP-bd"/>
</dbReference>
<name>F0Y1W9_AURAN</name>
<dbReference type="InterPro" id="IPR027417">
    <property type="entry name" value="P-loop_NTPase"/>
</dbReference>
<dbReference type="GO" id="GO:0016887">
    <property type="term" value="F:ATP hydrolysis activity"/>
    <property type="evidence" value="ECO:0007669"/>
    <property type="project" value="InterPro"/>
</dbReference>
<dbReference type="GO" id="GO:0140359">
    <property type="term" value="F:ABC-type transporter activity"/>
    <property type="evidence" value="ECO:0007669"/>
    <property type="project" value="InterPro"/>
</dbReference>
<dbReference type="InterPro" id="IPR050352">
    <property type="entry name" value="ABCG_transporters"/>
</dbReference>
<proteinExistence type="predicted"/>
<feature type="transmembrane region" description="Helical" evidence="8">
    <location>
        <begin position="1187"/>
        <end position="1204"/>
    </location>
</feature>
<dbReference type="KEGG" id="aaf:AURANDRAFT_61972"/>
<dbReference type="Pfam" id="PF00005">
    <property type="entry name" value="ABC_tran"/>
    <property type="match status" value="2"/>
</dbReference>
<evidence type="ECO:0000256" key="2">
    <source>
        <dbReference type="ARBA" id="ARBA00022448"/>
    </source>
</evidence>
<keyword evidence="4" id="KW-0547">Nucleotide-binding</keyword>
<feature type="transmembrane region" description="Helical" evidence="8">
    <location>
        <begin position="1071"/>
        <end position="1091"/>
    </location>
</feature>
<dbReference type="InterPro" id="IPR013525">
    <property type="entry name" value="ABC2_TM"/>
</dbReference>
<organism evidence="11">
    <name type="scientific">Aureococcus anophagefferens</name>
    <name type="common">Harmful bloom alga</name>
    <dbReference type="NCBI Taxonomy" id="44056"/>
    <lineage>
        <taxon>Eukaryota</taxon>
        <taxon>Sar</taxon>
        <taxon>Stramenopiles</taxon>
        <taxon>Ochrophyta</taxon>
        <taxon>Pelagophyceae</taxon>
        <taxon>Pelagomonadales</taxon>
        <taxon>Pelagomonadaceae</taxon>
        <taxon>Aureococcus</taxon>
    </lineage>
</organism>
<dbReference type="PANTHER" id="PTHR48041">
    <property type="entry name" value="ABC TRANSPORTER G FAMILY MEMBER 28"/>
    <property type="match status" value="1"/>
</dbReference>
<evidence type="ECO:0000256" key="4">
    <source>
        <dbReference type="ARBA" id="ARBA00022741"/>
    </source>
</evidence>
<keyword evidence="3 8" id="KW-0812">Transmembrane</keyword>
<feature type="domain" description="ABC transporter" evidence="9">
    <location>
        <begin position="705"/>
        <end position="955"/>
    </location>
</feature>
<dbReference type="GeneID" id="20223679"/>
<feature type="transmembrane region" description="Helical" evidence="8">
    <location>
        <begin position="1112"/>
        <end position="1138"/>
    </location>
</feature>
<dbReference type="EMBL" id="GL833123">
    <property type="protein sequence ID" value="EGB10591.1"/>
    <property type="molecule type" value="Genomic_DNA"/>
</dbReference>
<dbReference type="InParanoid" id="F0Y1W9"/>
<dbReference type="GO" id="GO:0005524">
    <property type="term" value="F:ATP binding"/>
    <property type="evidence" value="ECO:0007669"/>
    <property type="project" value="UniProtKB-KW"/>
</dbReference>
<feature type="transmembrane region" description="Helical" evidence="8">
    <location>
        <begin position="1153"/>
        <end position="1175"/>
    </location>
</feature>
<feature type="transmembrane region" description="Helical" evidence="8">
    <location>
        <begin position="632"/>
        <end position="650"/>
    </location>
</feature>
<evidence type="ECO:0000313" key="10">
    <source>
        <dbReference type="EMBL" id="EGB10591.1"/>
    </source>
</evidence>
<dbReference type="OrthoDB" id="10042850at2759"/>
<feature type="transmembrane region" description="Helical" evidence="8">
    <location>
        <begin position="497"/>
        <end position="519"/>
    </location>
</feature>